<dbReference type="Proteomes" id="UP000053675">
    <property type="component" value="Unassembled WGS sequence"/>
</dbReference>
<accession>A0A084U8Y1</accession>
<keyword evidence="4" id="KW-1185">Reference proteome</keyword>
<comment type="caution">
    <text evidence="3">The sequence shown here is derived from an EMBL/GenBank/DDBJ whole genome shotgun (WGS) entry which is preliminary data.</text>
</comment>
<dbReference type="Pfam" id="PF07331">
    <property type="entry name" value="TctB"/>
    <property type="match status" value="1"/>
</dbReference>
<evidence type="ECO:0000313" key="4">
    <source>
        <dbReference type="Proteomes" id="UP000053675"/>
    </source>
</evidence>
<feature type="domain" description="DUF1468" evidence="2">
    <location>
        <begin position="15"/>
        <end position="155"/>
    </location>
</feature>
<evidence type="ECO:0000313" key="3">
    <source>
        <dbReference type="EMBL" id="KFB09417.1"/>
    </source>
</evidence>
<sequence length="163" mass="17569">MDNKQVQTRLGLGAMALSLFLILAAIPNWVSEPSNVPHLVLSPTFWPYTLSALMGLTGLGLFANGLSQSTGGEVVGDAITDRRKGYMRLAAMAVVMIAAMLLMSRLGMVWTSMLIFIASIFILRTRYPVAALICAVTIPLILYAFFAHVAGVAIPQGDFVRLP</sequence>
<gene>
    <name evidence="3" type="ORF">EL18_00432</name>
</gene>
<feature type="transmembrane region" description="Helical" evidence="1">
    <location>
        <begin position="130"/>
        <end position="154"/>
    </location>
</feature>
<evidence type="ECO:0000256" key="1">
    <source>
        <dbReference type="SAM" id="Phobius"/>
    </source>
</evidence>
<keyword evidence="1" id="KW-0812">Transmembrane</keyword>
<dbReference type="PATRIC" id="fig|472175.3.peg.446"/>
<keyword evidence="1" id="KW-0472">Membrane</keyword>
<feature type="transmembrane region" description="Helical" evidence="1">
    <location>
        <begin position="45"/>
        <end position="64"/>
    </location>
</feature>
<evidence type="ECO:0000259" key="2">
    <source>
        <dbReference type="Pfam" id="PF07331"/>
    </source>
</evidence>
<dbReference type="OrthoDB" id="7064868at2"/>
<organism evidence="3 4">
    <name type="scientific">Nitratireductor basaltis</name>
    <dbReference type="NCBI Taxonomy" id="472175"/>
    <lineage>
        <taxon>Bacteria</taxon>
        <taxon>Pseudomonadati</taxon>
        <taxon>Pseudomonadota</taxon>
        <taxon>Alphaproteobacteria</taxon>
        <taxon>Hyphomicrobiales</taxon>
        <taxon>Phyllobacteriaceae</taxon>
        <taxon>Nitratireductor</taxon>
    </lineage>
</organism>
<protein>
    <submittedName>
        <fullName evidence="3">Tripartite tricarboxylate transporter TctB family protein</fullName>
    </submittedName>
</protein>
<proteinExistence type="predicted"/>
<dbReference type="RefSeq" id="WP_036479299.1">
    <property type="nucleotide sequence ID" value="NZ_JMQM01000001.1"/>
</dbReference>
<reference evidence="3 4" key="1">
    <citation type="submission" date="2014-05" db="EMBL/GenBank/DDBJ databases">
        <title>Draft Genome Sequence of Nitratireductor basaltis Strain UMTGB225, A Marine Bacterium Isolated from Green Barrel Tunicate.</title>
        <authorList>
            <person name="Gan H.Y."/>
        </authorList>
    </citation>
    <scope>NUCLEOTIDE SEQUENCE [LARGE SCALE GENOMIC DNA]</scope>
    <source>
        <strain evidence="3 4">UMTGB225</strain>
    </source>
</reference>
<feature type="transmembrane region" description="Helical" evidence="1">
    <location>
        <begin position="85"/>
        <end position="102"/>
    </location>
</feature>
<name>A0A084U8Y1_9HYPH</name>
<dbReference type="STRING" id="472175.EL18_00432"/>
<keyword evidence="1" id="KW-1133">Transmembrane helix</keyword>
<feature type="transmembrane region" description="Helical" evidence="1">
    <location>
        <begin position="12"/>
        <end position="30"/>
    </location>
</feature>
<dbReference type="eggNOG" id="ENOG50322JR">
    <property type="taxonomic scope" value="Bacteria"/>
</dbReference>
<dbReference type="InterPro" id="IPR009936">
    <property type="entry name" value="DUF1468"/>
</dbReference>
<dbReference type="AlphaFoldDB" id="A0A084U8Y1"/>
<dbReference type="EMBL" id="JMQM01000001">
    <property type="protein sequence ID" value="KFB09417.1"/>
    <property type="molecule type" value="Genomic_DNA"/>
</dbReference>
<feature type="transmembrane region" description="Helical" evidence="1">
    <location>
        <begin position="108"/>
        <end position="123"/>
    </location>
</feature>